<dbReference type="AlphaFoldDB" id="A0A5N5JGZ5"/>
<organism evidence="2 3">
    <name type="scientific">Pangasianodon hypophthalmus</name>
    <name type="common">Striped catfish</name>
    <name type="synonym">Helicophagus hypophthalmus</name>
    <dbReference type="NCBI Taxonomy" id="310915"/>
    <lineage>
        <taxon>Eukaryota</taxon>
        <taxon>Metazoa</taxon>
        <taxon>Chordata</taxon>
        <taxon>Craniata</taxon>
        <taxon>Vertebrata</taxon>
        <taxon>Euteleostomi</taxon>
        <taxon>Actinopterygii</taxon>
        <taxon>Neopterygii</taxon>
        <taxon>Teleostei</taxon>
        <taxon>Ostariophysi</taxon>
        <taxon>Siluriformes</taxon>
        <taxon>Pangasiidae</taxon>
        <taxon>Pangasianodon</taxon>
    </lineage>
</organism>
<protein>
    <submittedName>
        <fullName evidence="2">Uncharacterized protein</fullName>
    </submittedName>
</protein>
<accession>A0A5N5JGZ5</accession>
<keyword evidence="3" id="KW-1185">Reference proteome</keyword>
<dbReference type="Proteomes" id="UP000327468">
    <property type="component" value="Chromosome 28"/>
</dbReference>
<name>A0A5N5JGZ5_PANHP</name>
<evidence type="ECO:0000256" key="1">
    <source>
        <dbReference type="SAM" id="MobiDB-lite"/>
    </source>
</evidence>
<feature type="compositionally biased region" description="Basic and acidic residues" evidence="1">
    <location>
        <begin position="26"/>
        <end position="57"/>
    </location>
</feature>
<dbReference type="EMBL" id="VFJC01000029">
    <property type="protein sequence ID" value="KAB5518449.1"/>
    <property type="molecule type" value="Genomic_DNA"/>
</dbReference>
<comment type="caution">
    <text evidence="2">The sequence shown here is derived from an EMBL/GenBank/DDBJ whole genome shotgun (WGS) entry which is preliminary data.</text>
</comment>
<evidence type="ECO:0000313" key="3">
    <source>
        <dbReference type="Proteomes" id="UP000327468"/>
    </source>
</evidence>
<feature type="region of interest" description="Disordered" evidence="1">
    <location>
        <begin position="26"/>
        <end position="89"/>
    </location>
</feature>
<gene>
    <name evidence="2" type="ORF">PHYPO_G00166030</name>
</gene>
<sequence>MEQEVRKALDMESVIARFAKAKARKGEDEVVRCKDEGDEEKVRKGEQEKGREKDRRHVTLSKLSNLGPSTQIYSGDSVREPAGKPRLNS</sequence>
<reference evidence="2 3" key="1">
    <citation type="submission" date="2019-06" db="EMBL/GenBank/DDBJ databases">
        <title>A chromosome-scale genome assembly of the striped catfish, Pangasianodon hypophthalmus.</title>
        <authorList>
            <person name="Wen M."/>
            <person name="Zahm M."/>
            <person name="Roques C."/>
            <person name="Cabau C."/>
            <person name="Klopp C."/>
            <person name="Donnadieu C."/>
            <person name="Jouanno E."/>
            <person name="Avarre J.-C."/>
            <person name="Campet M."/>
            <person name="Ha T.T.T."/>
            <person name="Dugue R."/>
            <person name="Lampietro C."/>
            <person name="Louis A."/>
            <person name="Herpin A."/>
            <person name="Echchiki A."/>
            <person name="Berthelot C."/>
            <person name="Parey E."/>
            <person name="Roest-Crollius H."/>
            <person name="Braasch I."/>
            <person name="Postlethwait J."/>
            <person name="Bobe J."/>
            <person name="Montfort J."/>
            <person name="Bouchez O."/>
            <person name="Begum T."/>
            <person name="Schartl M."/>
            <person name="Guiguen Y."/>
        </authorList>
    </citation>
    <scope>NUCLEOTIDE SEQUENCE [LARGE SCALE GENOMIC DNA]</scope>
    <source>
        <strain evidence="2 3">Indonesia</strain>
        <tissue evidence="2">Blood</tissue>
    </source>
</reference>
<feature type="compositionally biased region" description="Polar residues" evidence="1">
    <location>
        <begin position="61"/>
        <end position="74"/>
    </location>
</feature>
<proteinExistence type="predicted"/>
<evidence type="ECO:0000313" key="2">
    <source>
        <dbReference type="EMBL" id="KAB5518449.1"/>
    </source>
</evidence>